<dbReference type="EMBL" id="KE647134">
    <property type="protein sequence ID" value="EQB61498.1"/>
    <property type="molecule type" value="Genomic_DNA"/>
</dbReference>
<keyword evidence="2" id="KW-0479">Metal-binding</keyword>
<dbReference type="GO" id="GO:0006897">
    <property type="term" value="P:endocytosis"/>
    <property type="evidence" value="ECO:0007669"/>
    <property type="project" value="TreeGrafter"/>
</dbReference>
<feature type="domain" description="P-type ATPase C-terminal" evidence="5">
    <location>
        <begin position="2"/>
        <end position="153"/>
    </location>
</feature>
<evidence type="ECO:0000256" key="1">
    <source>
        <dbReference type="ARBA" id="ARBA00004141"/>
    </source>
</evidence>
<dbReference type="Proteomes" id="UP000053780">
    <property type="component" value="Unassembled WGS sequence"/>
</dbReference>
<evidence type="ECO:0000256" key="4">
    <source>
        <dbReference type="SAM" id="Phobius"/>
    </source>
</evidence>
<keyword evidence="3" id="KW-0460">Magnesium</keyword>
<feature type="transmembrane region" description="Helical" evidence="4">
    <location>
        <begin position="134"/>
        <end position="156"/>
    </location>
</feature>
<name>T0LAX6_9MICR</name>
<dbReference type="HOGENOM" id="CLU_144304_0_0_1"/>
<comment type="subcellular location">
    <subcellularLocation>
        <location evidence="1">Membrane</location>
        <topology evidence="1">Multi-pass membrane protein</topology>
    </subcellularLocation>
</comment>
<protein>
    <submittedName>
        <fullName evidence="6">Phospholipid-transporting atpase</fullName>
    </submittedName>
</protein>
<dbReference type="GO" id="GO:0046872">
    <property type="term" value="F:metal ion binding"/>
    <property type="evidence" value="ECO:0007669"/>
    <property type="project" value="UniProtKB-KW"/>
</dbReference>
<keyword evidence="4" id="KW-0812">Transmembrane</keyword>
<evidence type="ECO:0000313" key="6">
    <source>
        <dbReference type="EMBL" id="EQB61498.1"/>
    </source>
</evidence>
<dbReference type="GO" id="GO:0140326">
    <property type="term" value="F:ATPase-coupled intramembrane lipid transporter activity"/>
    <property type="evidence" value="ECO:0007669"/>
    <property type="project" value="TreeGrafter"/>
</dbReference>
<dbReference type="PANTHER" id="PTHR24092">
    <property type="entry name" value="PROBABLE PHOSPHOLIPID-TRANSPORTING ATPASE"/>
    <property type="match status" value="1"/>
</dbReference>
<organism evidence="6 7">
    <name type="scientific">Vairimorpha apis BRL 01</name>
    <dbReference type="NCBI Taxonomy" id="1037528"/>
    <lineage>
        <taxon>Eukaryota</taxon>
        <taxon>Fungi</taxon>
        <taxon>Fungi incertae sedis</taxon>
        <taxon>Microsporidia</taxon>
        <taxon>Nosematidae</taxon>
        <taxon>Vairimorpha</taxon>
    </lineage>
</organism>
<evidence type="ECO:0000313" key="7">
    <source>
        <dbReference type="Proteomes" id="UP000053780"/>
    </source>
</evidence>
<feature type="transmembrane region" description="Helical" evidence="4">
    <location>
        <begin position="51"/>
        <end position="70"/>
    </location>
</feature>
<dbReference type="VEuPathDB" id="MicrosporidiaDB:NAPIS_ORF00937"/>
<dbReference type="Pfam" id="PF16212">
    <property type="entry name" value="PhoLip_ATPase_C"/>
    <property type="match status" value="1"/>
</dbReference>
<dbReference type="AlphaFoldDB" id="T0LAX6"/>
<evidence type="ECO:0000256" key="2">
    <source>
        <dbReference type="ARBA" id="ARBA00022723"/>
    </source>
</evidence>
<evidence type="ECO:0000256" key="3">
    <source>
        <dbReference type="ARBA" id="ARBA00022842"/>
    </source>
</evidence>
<dbReference type="PANTHER" id="PTHR24092:SF5">
    <property type="entry name" value="PHOSPHOLIPID-TRANSPORTING ATPASE"/>
    <property type="match status" value="1"/>
</dbReference>
<dbReference type="GO" id="GO:0006890">
    <property type="term" value="P:retrograde vesicle-mediated transport, Golgi to endoplasmic reticulum"/>
    <property type="evidence" value="ECO:0007669"/>
    <property type="project" value="TreeGrafter"/>
</dbReference>
<keyword evidence="4" id="KW-1133">Transmembrane helix</keyword>
<dbReference type="OrthoDB" id="377733at2759"/>
<sequence length="170" mass="19750">MIAFVSIYTFFPIFSSVFTTDVSREVTQMFPELYKELVEQTLLSIKEFTSWNLMSFIQGTIIMFAMVWYFDKELFSIRTLTFSCLIINEIFMVFLANTKITKQMMLACSLSLFIYLLSFFVLKNTLSIDSFIHIFILKVSVVNCIAILPMLIRLAIEAYRPSTGSKLEKI</sequence>
<proteinExistence type="predicted"/>
<keyword evidence="7" id="KW-1185">Reference proteome</keyword>
<feature type="transmembrane region" description="Helical" evidence="4">
    <location>
        <begin position="77"/>
        <end position="97"/>
    </location>
</feature>
<feature type="transmembrane region" description="Helical" evidence="4">
    <location>
        <begin position="103"/>
        <end position="122"/>
    </location>
</feature>
<dbReference type="InterPro" id="IPR032630">
    <property type="entry name" value="P_typ_ATPase_c"/>
</dbReference>
<dbReference type="GO" id="GO:0005886">
    <property type="term" value="C:plasma membrane"/>
    <property type="evidence" value="ECO:0007669"/>
    <property type="project" value="TreeGrafter"/>
</dbReference>
<accession>T0LAX6</accession>
<keyword evidence="4" id="KW-0472">Membrane</keyword>
<dbReference type="GO" id="GO:0005768">
    <property type="term" value="C:endosome"/>
    <property type="evidence" value="ECO:0007669"/>
    <property type="project" value="TreeGrafter"/>
</dbReference>
<dbReference type="GO" id="GO:0005802">
    <property type="term" value="C:trans-Golgi network"/>
    <property type="evidence" value="ECO:0007669"/>
    <property type="project" value="TreeGrafter"/>
</dbReference>
<dbReference type="GO" id="GO:0045332">
    <property type="term" value="P:phospholipid translocation"/>
    <property type="evidence" value="ECO:0007669"/>
    <property type="project" value="TreeGrafter"/>
</dbReference>
<reference evidence="6 7" key="1">
    <citation type="journal article" date="2013" name="BMC Genomics">
        <title>Genome sequencing and comparative genomics of honey bee microsporidia, Nosema apis reveal novel insights into host-parasite interactions.</title>
        <authorList>
            <person name="Chen Yp."/>
            <person name="Pettis J.S."/>
            <person name="Zhao Y."/>
            <person name="Liu X."/>
            <person name="Tallon L.J."/>
            <person name="Sadzewicz L.D."/>
            <person name="Li R."/>
            <person name="Zheng H."/>
            <person name="Huang S."/>
            <person name="Zhang X."/>
            <person name="Hamilton M.C."/>
            <person name="Pernal S.F."/>
            <person name="Melathopoulos A.P."/>
            <person name="Yan X."/>
            <person name="Evans J.D."/>
        </authorList>
    </citation>
    <scope>NUCLEOTIDE SEQUENCE [LARGE SCALE GENOMIC DNA]</scope>
    <source>
        <strain evidence="6 7">BRL 01</strain>
    </source>
</reference>
<evidence type="ECO:0000259" key="5">
    <source>
        <dbReference type="Pfam" id="PF16212"/>
    </source>
</evidence>
<gene>
    <name evidence="6" type="ORF">NAPIS_ORF00937</name>
</gene>